<sequence>MRNVVRSVALVAAGVAGGFALAHLVNSTESGRAFFGRVNEFTAEFADAVKQGYEARTEAIYAAIEANEK</sequence>
<evidence type="ECO:0000313" key="2">
    <source>
        <dbReference type="EMBL" id="MFD2758928.1"/>
    </source>
</evidence>
<keyword evidence="1" id="KW-0732">Signal</keyword>
<feature type="signal peptide" evidence="1">
    <location>
        <begin position="1"/>
        <end position="22"/>
    </location>
</feature>
<protein>
    <recommendedName>
        <fullName evidence="4">YtxH domain-containing protein</fullName>
    </recommendedName>
</protein>
<evidence type="ECO:0000313" key="3">
    <source>
        <dbReference type="Proteomes" id="UP001597492"/>
    </source>
</evidence>
<dbReference type="Proteomes" id="UP001597492">
    <property type="component" value="Unassembled WGS sequence"/>
</dbReference>
<reference evidence="3" key="1">
    <citation type="journal article" date="2019" name="Int. J. Syst. Evol. Microbiol.">
        <title>The Global Catalogue of Microorganisms (GCM) 10K type strain sequencing project: providing services to taxonomists for standard genome sequencing and annotation.</title>
        <authorList>
            <consortium name="The Broad Institute Genomics Platform"/>
            <consortium name="The Broad Institute Genome Sequencing Center for Infectious Disease"/>
            <person name="Wu L."/>
            <person name="Ma J."/>
        </authorList>
    </citation>
    <scope>NUCLEOTIDE SEQUENCE [LARGE SCALE GENOMIC DNA]</scope>
    <source>
        <strain evidence="3">TISTR 1514</strain>
    </source>
</reference>
<evidence type="ECO:0008006" key="4">
    <source>
        <dbReference type="Google" id="ProtNLM"/>
    </source>
</evidence>
<feature type="chain" id="PRO_5045616013" description="YtxH domain-containing protein" evidence="1">
    <location>
        <begin position="23"/>
        <end position="69"/>
    </location>
</feature>
<comment type="caution">
    <text evidence="2">The sequence shown here is derived from an EMBL/GenBank/DDBJ whole genome shotgun (WGS) entry which is preliminary data.</text>
</comment>
<name>A0ABW5UZV3_9MICO</name>
<accession>A0ABW5UZV3</accession>
<keyword evidence="3" id="KW-1185">Reference proteome</keyword>
<evidence type="ECO:0000256" key="1">
    <source>
        <dbReference type="SAM" id="SignalP"/>
    </source>
</evidence>
<dbReference type="RefSeq" id="WP_019617490.1">
    <property type="nucleotide sequence ID" value="NZ_JBHUNE010000008.1"/>
</dbReference>
<organism evidence="2 3">
    <name type="scientific">Gulosibacter faecalis</name>
    <dbReference type="NCBI Taxonomy" id="272240"/>
    <lineage>
        <taxon>Bacteria</taxon>
        <taxon>Bacillati</taxon>
        <taxon>Actinomycetota</taxon>
        <taxon>Actinomycetes</taxon>
        <taxon>Micrococcales</taxon>
        <taxon>Microbacteriaceae</taxon>
        <taxon>Gulosibacter</taxon>
    </lineage>
</organism>
<gene>
    <name evidence="2" type="ORF">ACFSW7_11120</name>
</gene>
<dbReference type="EMBL" id="JBHUNE010000008">
    <property type="protein sequence ID" value="MFD2758928.1"/>
    <property type="molecule type" value="Genomic_DNA"/>
</dbReference>
<proteinExistence type="predicted"/>